<protein>
    <submittedName>
        <fullName evidence="1">Uncharacterized protein</fullName>
    </submittedName>
</protein>
<dbReference type="Proteomes" id="UP001198830">
    <property type="component" value="Unassembled WGS sequence"/>
</dbReference>
<dbReference type="Pfam" id="PF25753">
    <property type="entry name" value="SF0329"/>
    <property type="match status" value="1"/>
</dbReference>
<evidence type="ECO:0000313" key="1">
    <source>
        <dbReference type="EMBL" id="MCC4232567.1"/>
    </source>
</evidence>
<proteinExistence type="predicted"/>
<keyword evidence="2" id="KW-1185">Reference proteome</keyword>
<evidence type="ECO:0000313" key="2">
    <source>
        <dbReference type="Proteomes" id="UP001198830"/>
    </source>
</evidence>
<reference evidence="1 2" key="1">
    <citation type="submission" date="2021-10" db="EMBL/GenBank/DDBJ databases">
        <title>The diversity and Nitrogen Metabolism of Culturable Nitrate-Utilizing Bacteria Within the Oxygen Minimum Zone of the Changjiang (Yangtze River)Estuary.</title>
        <authorList>
            <person name="Zhang D."/>
            <person name="Zheng J."/>
            <person name="Liu S."/>
            <person name="He W."/>
        </authorList>
    </citation>
    <scope>NUCLEOTIDE SEQUENCE [LARGE SCALE GENOMIC DNA]</scope>
    <source>
        <strain evidence="1 2">FXH275-2</strain>
    </source>
</reference>
<comment type="caution">
    <text evidence="1">The sequence shown here is derived from an EMBL/GenBank/DDBJ whole genome shotgun (WGS) entry which is preliminary data.</text>
</comment>
<dbReference type="EMBL" id="JAJGNP010000004">
    <property type="protein sequence ID" value="MCC4232567.1"/>
    <property type="molecule type" value="Genomic_DNA"/>
</dbReference>
<dbReference type="InterPro" id="IPR057955">
    <property type="entry name" value="SF0329-like"/>
</dbReference>
<dbReference type="RefSeq" id="WP_228226846.1">
    <property type="nucleotide sequence ID" value="NZ_JAJGNP010000004.1"/>
</dbReference>
<name>A0ABS8H208_9SPHN</name>
<organism evidence="1 2">
    <name type="scientific">Sphingobium soli</name>
    <dbReference type="NCBI Taxonomy" id="1591116"/>
    <lineage>
        <taxon>Bacteria</taxon>
        <taxon>Pseudomonadati</taxon>
        <taxon>Pseudomonadota</taxon>
        <taxon>Alphaproteobacteria</taxon>
        <taxon>Sphingomonadales</taxon>
        <taxon>Sphingomonadaceae</taxon>
        <taxon>Sphingobium</taxon>
    </lineage>
</organism>
<accession>A0ABS8H208</accession>
<gene>
    <name evidence="1" type="ORF">LL253_07670</name>
</gene>
<sequence length="147" mass="16749">MIERFAPELRRRLDIQSTRYGNCSCGHAWMTFDGEVIANFCTRANYIAGGYEGGSASRNLMYRSQFADFGELSRQDAYRACWDFVHELSIEQAMQDDDPLIQSLAMADGRIGTRRLEQIDGSKLHRLAAHILDIRRQTRGVKTRNAA</sequence>